<reference evidence="5" key="1">
    <citation type="submission" date="2020-06" db="EMBL/GenBank/DDBJ databases">
        <authorList>
            <consortium name="Plant Systems Biology data submission"/>
        </authorList>
    </citation>
    <scope>NUCLEOTIDE SEQUENCE</scope>
    <source>
        <strain evidence="5">D6</strain>
    </source>
</reference>
<evidence type="ECO:0000256" key="1">
    <source>
        <dbReference type="ARBA" id="ARBA00022614"/>
    </source>
</evidence>
<name>A0A9N8E9U6_9STRA</name>
<evidence type="ECO:0000256" key="4">
    <source>
        <dbReference type="SAM" id="Phobius"/>
    </source>
</evidence>
<dbReference type="Proteomes" id="UP001153069">
    <property type="component" value="Unassembled WGS sequence"/>
</dbReference>
<keyword evidence="6" id="KW-1185">Reference proteome</keyword>
<sequence>MRAQPSLEDSLLRALEDEGQYGVAPEEHPVPTEVISRRHHFDDHQTCVSSVTDALQDADLFVNRMYPTLNEVPEEEIKPDLLVPSVAESITEEPDNPNEEKIGTLPEEVATVDAAKRPWGRFSVPIYDCTAKSKETPASTKTESELETRFNGILEVAKDPFSSKETPTKPTTASEPKQADDAHDLETGLNGILEVAKGGQLQPAQREIPEESRFSFVLSTPIDTDLQEASTSPVDPQLTVLNRTTPHSHMTDTLPGAYAQPGPGFSDRSSSEEFDSNIAMNATSPENMNGLAIANPVEDNDFPTALPHEHENDVAARQRANETKQFKTKVLLGVIFMIAIILLFMVTLLTPTGSQPSVLDAVLTTETAEEIEVPTSNPSQAPTSISTSTLKLFPMNTTAKILEDPDSPQARAFDWLMEEGDKLESLSEDRIIQKLALVTLFFSTSGDLWANSTSWLNHSVHECEWHTGSHFAMMDLYALLYPGYLRDFFPSDEAPPTTCNDDGIYQHLWLDSNGLAGSLPDELYLLTSLKTMSFAFHQLQGSISSYIGQLSSLEGLAYSYAKDGSIPTAIGHLESLRWLLLLFSDLTGTIPTEISQATNLEWLTLWETSLSGTLPVELMQLSKLESLSMFDNSLQGRIPSELGQISSLTLLSAWGNQLTGPLPSELGLLTNLAVTLNIMENQLSGTIPTELGLLSGLVELEFSGNQFTGQIPSELGELKSIGRLTFANNSFSGTLPQELTALHQSMHTISLEGNPLLSGSIPEDVCNTNVTCIGTPLDPCRGPYGLSFDCSRLLCGCECPCVEE</sequence>
<dbReference type="InterPro" id="IPR032675">
    <property type="entry name" value="LRR_dom_sf"/>
</dbReference>
<dbReference type="Gene3D" id="3.80.10.10">
    <property type="entry name" value="Ribonuclease Inhibitor"/>
    <property type="match status" value="1"/>
</dbReference>
<dbReference type="PANTHER" id="PTHR48054:SF7">
    <property type="entry name" value="RECEPTOR KINASE"/>
    <property type="match status" value="1"/>
</dbReference>
<gene>
    <name evidence="5" type="ORF">SEMRO_787_G202380.1</name>
</gene>
<evidence type="ECO:0000313" key="5">
    <source>
        <dbReference type="EMBL" id="CAB9516495.1"/>
    </source>
</evidence>
<keyword evidence="1" id="KW-0433">Leucine-rich repeat</keyword>
<protein>
    <submittedName>
        <fullName evidence="5">Leucine Rich Repeat</fullName>
    </submittedName>
</protein>
<feature type="transmembrane region" description="Helical" evidence="4">
    <location>
        <begin position="330"/>
        <end position="349"/>
    </location>
</feature>
<dbReference type="FunFam" id="3.80.10.10:FF:000041">
    <property type="entry name" value="LRR receptor-like serine/threonine-protein kinase ERECTA"/>
    <property type="match status" value="1"/>
</dbReference>
<evidence type="ECO:0000256" key="3">
    <source>
        <dbReference type="SAM" id="MobiDB-lite"/>
    </source>
</evidence>
<dbReference type="SUPFAM" id="SSF52058">
    <property type="entry name" value="L domain-like"/>
    <property type="match status" value="1"/>
</dbReference>
<keyword evidence="4" id="KW-0472">Membrane</keyword>
<dbReference type="InterPro" id="IPR052592">
    <property type="entry name" value="LRR-RLK"/>
</dbReference>
<proteinExistence type="predicted"/>
<dbReference type="AlphaFoldDB" id="A0A9N8E9U6"/>
<accession>A0A9N8E9U6</accession>
<dbReference type="Pfam" id="PF00560">
    <property type="entry name" value="LRR_1"/>
    <property type="match status" value="2"/>
</dbReference>
<keyword evidence="2" id="KW-0677">Repeat</keyword>
<evidence type="ECO:0000313" key="6">
    <source>
        <dbReference type="Proteomes" id="UP001153069"/>
    </source>
</evidence>
<dbReference type="EMBL" id="CAICTM010000786">
    <property type="protein sequence ID" value="CAB9516495.1"/>
    <property type="molecule type" value="Genomic_DNA"/>
</dbReference>
<comment type="caution">
    <text evidence="5">The sequence shown here is derived from an EMBL/GenBank/DDBJ whole genome shotgun (WGS) entry which is preliminary data.</text>
</comment>
<organism evidence="5 6">
    <name type="scientific">Seminavis robusta</name>
    <dbReference type="NCBI Taxonomy" id="568900"/>
    <lineage>
        <taxon>Eukaryota</taxon>
        <taxon>Sar</taxon>
        <taxon>Stramenopiles</taxon>
        <taxon>Ochrophyta</taxon>
        <taxon>Bacillariophyta</taxon>
        <taxon>Bacillariophyceae</taxon>
        <taxon>Bacillariophycidae</taxon>
        <taxon>Naviculales</taxon>
        <taxon>Naviculaceae</taxon>
        <taxon>Seminavis</taxon>
    </lineage>
</organism>
<keyword evidence="4" id="KW-0812">Transmembrane</keyword>
<keyword evidence="4" id="KW-1133">Transmembrane helix</keyword>
<feature type="region of interest" description="Disordered" evidence="3">
    <location>
        <begin position="158"/>
        <end position="182"/>
    </location>
</feature>
<dbReference type="PANTHER" id="PTHR48054">
    <property type="entry name" value="RECEPTOR KINASE-LIKE PROTEIN XA21"/>
    <property type="match status" value="1"/>
</dbReference>
<dbReference type="OrthoDB" id="38453at2759"/>
<evidence type="ECO:0000256" key="2">
    <source>
        <dbReference type="ARBA" id="ARBA00022737"/>
    </source>
</evidence>
<dbReference type="InterPro" id="IPR001611">
    <property type="entry name" value="Leu-rich_rpt"/>
</dbReference>
<feature type="compositionally biased region" description="Polar residues" evidence="3">
    <location>
        <begin position="163"/>
        <end position="175"/>
    </location>
</feature>